<keyword evidence="2" id="KW-0732">Signal</keyword>
<dbReference type="Proteomes" id="UP001500326">
    <property type="component" value="Unassembled WGS sequence"/>
</dbReference>
<organism evidence="3 4">
    <name type="scientific">Microbacterium pumilum</name>
    <dbReference type="NCBI Taxonomy" id="344165"/>
    <lineage>
        <taxon>Bacteria</taxon>
        <taxon>Bacillati</taxon>
        <taxon>Actinomycetota</taxon>
        <taxon>Actinomycetes</taxon>
        <taxon>Micrococcales</taxon>
        <taxon>Microbacteriaceae</taxon>
        <taxon>Microbacterium</taxon>
    </lineage>
</organism>
<dbReference type="SUPFAM" id="SSF82171">
    <property type="entry name" value="DPP6 N-terminal domain-like"/>
    <property type="match status" value="1"/>
</dbReference>
<name>A0ABN2RUX0_9MICO</name>
<evidence type="ECO:0000313" key="4">
    <source>
        <dbReference type="Proteomes" id="UP001500326"/>
    </source>
</evidence>
<proteinExistence type="predicted"/>
<feature type="chain" id="PRO_5045514801" evidence="2">
    <location>
        <begin position="35"/>
        <end position="2313"/>
    </location>
</feature>
<protein>
    <submittedName>
        <fullName evidence="3">PD40 domain-containing protein</fullName>
    </submittedName>
</protein>
<sequence>MMPASILRTASATAVGALLIAGLVTTSPAPGAQAAPLPAGAETFDVTAGHGGESQNAFLTADAQRVLFTSTASDLVDGDVNGQADIFLKAAIPGSDDPFSGSATLVSAPDGPVAATRANGASDEAVASADARYVAFTSSATNLVALPSTGDGRTYIYVRDTLANRTIRIQGGEEPDGSSYRPDLSDDGRRLVFTSDAGNLGAPGADTNATTDTFVVDLDANGDGTIGDLLVIKLFPNDQVEPGTHDAVISGNGAIVGVLTRWTPGAGYIADTDSLYAVKLGSGALQVGDSGFVQSQVLGRPSVDATGTVFAFVKDQACALGSEGVAVVASLTSVSGIFSVAVGTILTDMRSGWVADPVVSADGSTIAWTTTVPPFDFGNGGVPAPPLAEAVVRVQQASWWDASGTESATCSGILAGEWYDVAEGAHATLSATGRSLAFQSPEPAGIHVVDRHSSDGLSVTSVQGSIITPSFVTEVPIANIPLTSLRDYAATLADSPIYRLPIYRLPIYRLPIYRLPIYRLLVEDAPIYRLPIYRLPIYRLPIYRLDLPGGWPQVLEGTPFADELLHTVTLDEVLAWADDNPGTGASDRIHSLTLVDVGLQGSGLDALSLASYALGNAPVADLTIPGTGSNLERWQTRVDAQGLGVTVDGETVLADLDAAGLDIAATGIEQLSLSDLDDSVIDETLLGLLVIDPDLLPGTPMGAIEVTTLDLEARLALFGDQGVTGTLAQPSVPLLDTATFGDLAKGASSLTFGDVLFSLLDADSYPWEQISASSIDPRDASGYSPQSCVGGTRCTYDSPFRFSFDVGPGEPTRFVAPTASVTLPTGTVPLELKARGSGPGVAWNSSAAYSGPAAIDGSLITVPMADTEAGTVFELAAVYSPATFNGDISATAVLTSGTQRAVSTLSGATALSRWDDPSHTWSADSGWEQGFEGVVLRPGTLYYEWISPSDLTTDDTGATVQGPALDEDFYLVDPPAPGKRLVLSTNASDGQISLSLYSRTGAASAALGVANAGPAPGTAVTEQNTSGEPSLAGADAATAIQGRTLVDQAVQRGAGTSSVEAASTDAAAGEQLLVRVASGNGRPSSTMYSLRVQYLDEPVETVCTPWTPAFQTDPSSVPVSDPLTDATNTIYLVDTGRYDATFGPGATDQAKLALASLSGTGEVGGSTVQGAVLSVDASPGVVAARAASDQNPCSMSAREALTTAINDYVTQQLGDRRDQIRSVVVVGGDEVIPMAPVAQHTSQFTESSHAGDLRLSATPTGAECPAEVEAGALDACATPLSAAAAASVILTDDPYGLAKAYESLGGYLYVPTTALGRLVEGPEGVQTIAKSFLDADGTLPAPGVLDADSTLTAGYGAWSELPEDVTAALSWRSSSNATLGADDPDGLWDAADMADSLFPSDGNTPRVVSINTHADETRMLPGVDDAESGAFDDADLFTTDSVSSPEDLSGSLVFLIGCHAGNNLPAAYYGQDARDWVDVFSNAAGYVGNTGYGLANDVTTALSERLLAMYANWIGVQVDGEKVSASEALLYAKQSYLGGLGLYSGYDEKVLMEAVYYGLPMYTFADAATTKDAPVPEIPAALEDLQTSGGLSTAALTLTPSFQKRTTQDASGAEVSYLVADGQDPAVISGQPVLPKIVSQLRPEDGLTPRGALITALTSEVEDGVTPAIAEAGVGTNDTRATRTDLAFPSSFATITKQDTPDGPADFLVVTPGRVEAPRGSTAGTGSFERFTSLDLDVVYGPADAADTTPPSVSAMETSRGIFSFAVDGTGSAATRGIVLVQPEGETAWQRLDVSFADGTGTATLPQDGRSYRWILQVADAAGNVVVDTDRGHLDVESAPAPSLGDAGGTAVVAAGASLRREVEVTDAAAGERLTGRVTATAVGSSAASATSVAAVVTGPDGATRAMIDQVFTTPGEYAVTLTICRADACTSAEFPVEVPLPNAAPSASVALSSDADPVTPTSVLTADAEGTDPDGDPVALSYAWTRNGAPVGDDSATLALDGIASPGDVIGVTATPNDGKTAGHAASASIQVPIPPAPPVITATATNAAGAYVADTWSRSAVDIRFTCTSGAAVLNCPPSRTIADDTGRGSLTVSGTMSDVLGRSATANIVVKVDRSAPALAPKVTPATVAVGGTAVATANATDAGSGVASQSCDSPVTATAGTKSVSCRATDVAGNTATSDATYTVEAPKPLTCAGRADRTALAPVNADGSSVFLRTSGVPVIFSACDAKGVPIGTRGFVTGVTLLSTTTLPAGAKVTELWYPPVGAFTYVRATKTWLGHISTFHLATGKKYTYRVTLADGTSFTVTFGVR</sequence>
<reference evidence="3 4" key="1">
    <citation type="journal article" date="2019" name="Int. J. Syst. Evol. Microbiol.">
        <title>The Global Catalogue of Microorganisms (GCM) 10K type strain sequencing project: providing services to taxonomists for standard genome sequencing and annotation.</title>
        <authorList>
            <consortium name="The Broad Institute Genomics Platform"/>
            <consortium name="The Broad Institute Genome Sequencing Center for Infectious Disease"/>
            <person name="Wu L."/>
            <person name="Ma J."/>
        </authorList>
    </citation>
    <scope>NUCLEOTIDE SEQUENCE [LARGE SCALE GENOMIC DNA]</scope>
    <source>
        <strain evidence="3 4">JCM 14902</strain>
    </source>
</reference>
<feature type="signal peptide" evidence="2">
    <location>
        <begin position="1"/>
        <end position="34"/>
    </location>
</feature>
<keyword evidence="4" id="KW-1185">Reference proteome</keyword>
<accession>A0ABN2RUX0</accession>
<dbReference type="RefSeq" id="WP_344058255.1">
    <property type="nucleotide sequence ID" value="NZ_BAAAOH010000001.1"/>
</dbReference>
<dbReference type="EMBL" id="BAAAOH010000001">
    <property type="protein sequence ID" value="GAA1975355.1"/>
    <property type="molecule type" value="Genomic_DNA"/>
</dbReference>
<evidence type="ECO:0000256" key="1">
    <source>
        <dbReference type="SAM" id="MobiDB-lite"/>
    </source>
</evidence>
<gene>
    <name evidence="3" type="ORF">GCM10009777_05300</name>
</gene>
<feature type="region of interest" description="Disordered" evidence="1">
    <location>
        <begin position="1948"/>
        <end position="1977"/>
    </location>
</feature>
<dbReference type="Pfam" id="PF07676">
    <property type="entry name" value="PD40"/>
    <property type="match status" value="1"/>
</dbReference>
<evidence type="ECO:0000256" key="2">
    <source>
        <dbReference type="SAM" id="SignalP"/>
    </source>
</evidence>
<evidence type="ECO:0000313" key="3">
    <source>
        <dbReference type="EMBL" id="GAA1975355.1"/>
    </source>
</evidence>
<comment type="caution">
    <text evidence="3">The sequence shown here is derived from an EMBL/GenBank/DDBJ whole genome shotgun (WGS) entry which is preliminary data.</text>
</comment>
<dbReference type="InterPro" id="IPR011659">
    <property type="entry name" value="WD40"/>
</dbReference>